<keyword evidence="3" id="KW-1185">Reference proteome</keyword>
<proteinExistence type="inferred from homology"/>
<comment type="caution">
    <text evidence="2">The sequence shown here is derived from an EMBL/GenBank/DDBJ whole genome shotgun (WGS) entry which is preliminary data.</text>
</comment>
<evidence type="ECO:0000313" key="3">
    <source>
        <dbReference type="Proteomes" id="UP000194761"/>
    </source>
</evidence>
<organism evidence="2 3">
    <name type="scientific">Streptosporangium minutum</name>
    <dbReference type="NCBI Taxonomy" id="569862"/>
    <lineage>
        <taxon>Bacteria</taxon>
        <taxon>Bacillati</taxon>
        <taxon>Actinomycetota</taxon>
        <taxon>Actinomycetes</taxon>
        <taxon>Streptosporangiales</taxon>
        <taxon>Streptosporangiaceae</taxon>
        <taxon>Streptosporangium</taxon>
    </lineage>
</organism>
<evidence type="ECO:0000313" key="2">
    <source>
        <dbReference type="EMBL" id="OUC85807.1"/>
    </source>
</evidence>
<dbReference type="AlphaFoldDB" id="A0A243QUM1"/>
<dbReference type="EMBL" id="NGFP01000316">
    <property type="protein sequence ID" value="OUC85807.1"/>
    <property type="molecule type" value="Genomic_DNA"/>
</dbReference>
<name>A0A243QUM1_9ACTN</name>
<dbReference type="InterPro" id="IPR049874">
    <property type="entry name" value="ROK_cs"/>
</dbReference>
<comment type="similarity">
    <text evidence="1">Belongs to the ROK (NagC/XylR) family.</text>
</comment>
<protein>
    <submittedName>
        <fullName evidence="2">ROK family protein</fullName>
    </submittedName>
</protein>
<dbReference type="PROSITE" id="PS01125">
    <property type="entry name" value="ROK"/>
    <property type="match status" value="1"/>
</dbReference>
<accession>A0A243QUM1</accession>
<dbReference type="PANTHER" id="PTHR18964">
    <property type="entry name" value="ROK (REPRESSOR, ORF, KINASE) FAMILY"/>
    <property type="match status" value="1"/>
</dbReference>
<reference evidence="2 3" key="1">
    <citation type="submission" date="2017-05" db="EMBL/GenBank/DDBJ databases">
        <title>Biotechnological potential of actinobacteria isolated from South African environments.</title>
        <authorList>
            <person name="Le Roes-Hill M."/>
            <person name="Prins A."/>
            <person name="Durrell K.A."/>
        </authorList>
    </citation>
    <scope>NUCLEOTIDE SEQUENCE [LARGE SCALE GENOMIC DNA]</scope>
    <source>
        <strain evidence="2">M26</strain>
    </source>
</reference>
<gene>
    <name evidence="2" type="ORF">CA984_39465</name>
</gene>
<dbReference type="InterPro" id="IPR043129">
    <property type="entry name" value="ATPase_NBD"/>
</dbReference>
<dbReference type="RefSeq" id="WP_086578482.1">
    <property type="nucleotide sequence ID" value="NZ_NGFP01000316.1"/>
</dbReference>
<dbReference type="PANTHER" id="PTHR18964:SF169">
    <property type="entry name" value="N-ACETYLMANNOSAMINE KINASE"/>
    <property type="match status" value="1"/>
</dbReference>
<dbReference type="Pfam" id="PF00480">
    <property type="entry name" value="ROK"/>
    <property type="match status" value="1"/>
</dbReference>
<dbReference type="InterPro" id="IPR000600">
    <property type="entry name" value="ROK"/>
</dbReference>
<evidence type="ECO:0000256" key="1">
    <source>
        <dbReference type="ARBA" id="ARBA00006479"/>
    </source>
</evidence>
<dbReference type="Gene3D" id="3.30.420.40">
    <property type="match status" value="2"/>
</dbReference>
<dbReference type="SUPFAM" id="SSF53067">
    <property type="entry name" value="Actin-like ATPase domain"/>
    <property type="match status" value="1"/>
</dbReference>
<sequence length="313" mass="31701">MTHALAVDIGGTKIAAALVDPRGVVSHRWTHPTPRTDDPEEVFRTVTRLAARVVATAGDIARNAPLGVGSAGPLDPRAGTVSPVNIPAWRAFALVDRLAESLGRPVVLAGDGHCFALGEHFAGAGAGSRALLGVVVSTGVGGGLVLDGAPRFGPSGNSGHVGHMIVDPEGEPCVCGSRGCVETYASGPGMVRWARGQGWRAGEPKADAVVLAADAREGHTVATAAFDRAARALAGALLSTAAVVDLDLVVVGGGVARSGDVLFVPLRTWFERLAGLDFLRRVRLRPSALGGDAGLVGAAALTRRPVPTAGAAA</sequence>
<dbReference type="Proteomes" id="UP000194761">
    <property type="component" value="Unassembled WGS sequence"/>
</dbReference>